<keyword evidence="1" id="KW-0472">Membrane</keyword>
<sequence length="175" mass="20086">MLYRNITEGNSSTIAWRILTLSTWCFALWTIRVYPTAGRVSCAGNHSDEGYVSLSHMVLIVIFPIKSIWTRNDHKKRWIPQNSFSEAEFRQEDFAMIKYFTSQSRTLWFTQHFACTRAILKGNDQEEIEPVGAYILSGTEVKRVSEGEATVVFKIVEEVDGVDALARYWYVVSSA</sequence>
<dbReference type="OrthoDB" id="10260017at2759"/>
<name>A0A5N7BRI5_PETAA</name>
<dbReference type="InterPro" id="IPR053710">
    <property type="entry name" value="Arylamine_NAT_domain_sf"/>
</dbReference>
<accession>A0A5N7BRI5</accession>
<dbReference type="EMBL" id="ML735372">
    <property type="protein sequence ID" value="KAE8384444.1"/>
    <property type="molecule type" value="Genomic_DNA"/>
</dbReference>
<protein>
    <submittedName>
        <fullName evidence="2">Uncharacterized protein</fullName>
    </submittedName>
</protein>
<dbReference type="Gene3D" id="3.30.2140.20">
    <property type="match status" value="1"/>
</dbReference>
<evidence type="ECO:0000313" key="2">
    <source>
        <dbReference type="EMBL" id="KAE8384444.1"/>
    </source>
</evidence>
<keyword evidence="1" id="KW-1133">Transmembrane helix</keyword>
<gene>
    <name evidence="2" type="ORF">BDV23DRAFT_166736</name>
</gene>
<dbReference type="InterPro" id="IPR038765">
    <property type="entry name" value="Papain-like_cys_pep_sf"/>
</dbReference>
<evidence type="ECO:0000256" key="1">
    <source>
        <dbReference type="SAM" id="Phobius"/>
    </source>
</evidence>
<dbReference type="Proteomes" id="UP000326877">
    <property type="component" value="Unassembled WGS sequence"/>
</dbReference>
<dbReference type="SUPFAM" id="SSF54001">
    <property type="entry name" value="Cysteine proteinases"/>
    <property type="match status" value="1"/>
</dbReference>
<keyword evidence="1" id="KW-0812">Transmembrane</keyword>
<organism evidence="2">
    <name type="scientific">Petromyces alliaceus</name>
    <name type="common">Aspergillus alliaceus</name>
    <dbReference type="NCBI Taxonomy" id="209559"/>
    <lineage>
        <taxon>Eukaryota</taxon>
        <taxon>Fungi</taxon>
        <taxon>Dikarya</taxon>
        <taxon>Ascomycota</taxon>
        <taxon>Pezizomycotina</taxon>
        <taxon>Eurotiomycetes</taxon>
        <taxon>Eurotiomycetidae</taxon>
        <taxon>Eurotiales</taxon>
        <taxon>Aspergillaceae</taxon>
        <taxon>Aspergillus</taxon>
        <taxon>Aspergillus subgen. Circumdati</taxon>
    </lineage>
</organism>
<feature type="transmembrane region" description="Helical" evidence="1">
    <location>
        <begin position="51"/>
        <end position="69"/>
    </location>
</feature>
<feature type="transmembrane region" description="Helical" evidence="1">
    <location>
        <begin position="14"/>
        <end position="31"/>
    </location>
</feature>
<proteinExistence type="predicted"/>
<reference evidence="2" key="1">
    <citation type="submission" date="2019-04" db="EMBL/GenBank/DDBJ databases">
        <title>Friends and foes A comparative genomics studyof 23 Aspergillus species from section Flavi.</title>
        <authorList>
            <consortium name="DOE Joint Genome Institute"/>
            <person name="Kjaerbolling I."/>
            <person name="Vesth T."/>
            <person name="Frisvad J.C."/>
            <person name="Nybo J.L."/>
            <person name="Theobald S."/>
            <person name="Kildgaard S."/>
            <person name="Isbrandt T."/>
            <person name="Kuo A."/>
            <person name="Sato A."/>
            <person name="Lyhne E.K."/>
            <person name="Kogle M.E."/>
            <person name="Wiebenga A."/>
            <person name="Kun R.S."/>
            <person name="Lubbers R.J."/>
            <person name="Makela M.R."/>
            <person name="Barry K."/>
            <person name="Chovatia M."/>
            <person name="Clum A."/>
            <person name="Daum C."/>
            <person name="Haridas S."/>
            <person name="He G."/>
            <person name="LaButti K."/>
            <person name="Lipzen A."/>
            <person name="Mondo S."/>
            <person name="Riley R."/>
            <person name="Salamov A."/>
            <person name="Simmons B.A."/>
            <person name="Magnuson J.K."/>
            <person name="Henrissat B."/>
            <person name="Mortensen U.H."/>
            <person name="Larsen T.O."/>
            <person name="Devries R.P."/>
            <person name="Grigoriev I.V."/>
            <person name="Machida M."/>
            <person name="Baker S.E."/>
            <person name="Andersen M.R."/>
        </authorList>
    </citation>
    <scope>NUCLEOTIDE SEQUENCE [LARGE SCALE GENOMIC DNA]</scope>
    <source>
        <strain evidence="2">IBT 14317</strain>
    </source>
</reference>
<dbReference type="AlphaFoldDB" id="A0A5N7BRI5"/>